<dbReference type="SMART" id="SM00343">
    <property type="entry name" value="ZnF_C2HC"/>
    <property type="match status" value="1"/>
</dbReference>
<evidence type="ECO:0000259" key="3">
    <source>
        <dbReference type="PROSITE" id="PS50158"/>
    </source>
</evidence>
<organism evidence="4 5">
    <name type="scientific">Lolium multiflorum</name>
    <name type="common">Italian ryegrass</name>
    <name type="synonym">Lolium perenne subsp. multiflorum</name>
    <dbReference type="NCBI Taxonomy" id="4521"/>
    <lineage>
        <taxon>Eukaryota</taxon>
        <taxon>Viridiplantae</taxon>
        <taxon>Streptophyta</taxon>
        <taxon>Embryophyta</taxon>
        <taxon>Tracheophyta</taxon>
        <taxon>Spermatophyta</taxon>
        <taxon>Magnoliopsida</taxon>
        <taxon>Liliopsida</taxon>
        <taxon>Poales</taxon>
        <taxon>Poaceae</taxon>
        <taxon>BOP clade</taxon>
        <taxon>Pooideae</taxon>
        <taxon>Poodae</taxon>
        <taxon>Poeae</taxon>
        <taxon>Poeae Chloroplast Group 2 (Poeae type)</taxon>
        <taxon>Loliodinae</taxon>
        <taxon>Loliinae</taxon>
        <taxon>Lolium</taxon>
    </lineage>
</organism>
<dbReference type="GO" id="GO:0008270">
    <property type="term" value="F:zinc ion binding"/>
    <property type="evidence" value="ECO:0007669"/>
    <property type="project" value="UniProtKB-KW"/>
</dbReference>
<keyword evidence="5" id="KW-1185">Reference proteome</keyword>
<feature type="region of interest" description="Disordered" evidence="2">
    <location>
        <begin position="228"/>
        <end position="304"/>
    </location>
</feature>
<feature type="compositionally biased region" description="Low complexity" evidence="2">
    <location>
        <begin position="46"/>
        <end position="92"/>
    </location>
</feature>
<dbReference type="Gene3D" id="4.10.60.10">
    <property type="entry name" value="Zinc finger, CCHC-type"/>
    <property type="match status" value="1"/>
</dbReference>
<keyword evidence="1" id="KW-0479">Metal-binding</keyword>
<comment type="caution">
    <text evidence="4">The sequence shown here is derived from an EMBL/GenBank/DDBJ whole genome shotgun (WGS) entry which is preliminary data.</text>
</comment>
<reference evidence="4" key="1">
    <citation type="submission" date="2023-07" db="EMBL/GenBank/DDBJ databases">
        <title>A chromosome-level genome assembly of Lolium multiflorum.</title>
        <authorList>
            <person name="Chen Y."/>
            <person name="Copetti D."/>
            <person name="Kolliker R."/>
            <person name="Studer B."/>
        </authorList>
    </citation>
    <scope>NUCLEOTIDE SEQUENCE</scope>
    <source>
        <strain evidence="4">02402/16</strain>
        <tissue evidence="4">Leaf</tissue>
    </source>
</reference>
<feature type="compositionally biased region" description="Basic and acidic residues" evidence="2">
    <location>
        <begin position="1"/>
        <end position="11"/>
    </location>
</feature>
<sequence length="304" mass="32976">MEGKLHQANENRKRRMMNQNGPHHTQKYRNSSGGFTPRHNKPPAQNYRPNYSNNNGGPPKPGGNHNNHSKNNNSNPNNTNNHPNGNNNNPNNAPRTGSNTVPINPKDKSTVNCYECGVVGHYSNECPKKLARIAANTAPAQQQRRFAGQHTHSPYFPGPSPAPGTTIPSTILTKTWPCRGAHGTSMPFPSPLPSKPINHVSELAWTLLMLTLPALDQDDVDIGRATRAQTRPENAHARHSAHGDVPGRARASPCPVASRLPSLSPGTSRLAAVPSTSQTTPLRRASPVDDDTDDDHPPQYTGPR</sequence>
<name>A0AAD8SKX3_LOLMU</name>
<keyword evidence="1" id="KW-0863">Zinc-finger</keyword>
<protein>
    <recommendedName>
        <fullName evidence="3">CCHC-type domain-containing protein</fullName>
    </recommendedName>
</protein>
<dbReference type="InterPro" id="IPR036875">
    <property type="entry name" value="Znf_CCHC_sf"/>
</dbReference>
<dbReference type="EMBL" id="JAUUTY010000003">
    <property type="protein sequence ID" value="KAK1660207.1"/>
    <property type="molecule type" value="Genomic_DNA"/>
</dbReference>
<feature type="compositionally biased region" description="Polar residues" evidence="2">
    <location>
        <begin position="17"/>
        <end position="34"/>
    </location>
</feature>
<evidence type="ECO:0000313" key="5">
    <source>
        <dbReference type="Proteomes" id="UP001231189"/>
    </source>
</evidence>
<feature type="compositionally biased region" description="Polar residues" evidence="2">
    <location>
        <begin position="93"/>
        <end position="102"/>
    </location>
</feature>
<dbReference type="InterPro" id="IPR001878">
    <property type="entry name" value="Znf_CCHC"/>
</dbReference>
<dbReference type="Proteomes" id="UP001231189">
    <property type="component" value="Unassembled WGS sequence"/>
</dbReference>
<proteinExistence type="predicted"/>
<feature type="domain" description="CCHC-type" evidence="3">
    <location>
        <begin position="113"/>
        <end position="128"/>
    </location>
</feature>
<evidence type="ECO:0000256" key="1">
    <source>
        <dbReference type="PROSITE-ProRule" id="PRU00047"/>
    </source>
</evidence>
<dbReference type="PROSITE" id="PS50158">
    <property type="entry name" value="ZF_CCHC"/>
    <property type="match status" value="1"/>
</dbReference>
<dbReference type="GO" id="GO:0003676">
    <property type="term" value="F:nucleic acid binding"/>
    <property type="evidence" value="ECO:0007669"/>
    <property type="project" value="InterPro"/>
</dbReference>
<feature type="region of interest" description="Disordered" evidence="2">
    <location>
        <begin position="1"/>
        <end position="108"/>
    </location>
</feature>
<evidence type="ECO:0000313" key="4">
    <source>
        <dbReference type="EMBL" id="KAK1660207.1"/>
    </source>
</evidence>
<gene>
    <name evidence="4" type="ORF">QYE76_048366</name>
</gene>
<keyword evidence="1" id="KW-0862">Zinc</keyword>
<dbReference type="Pfam" id="PF00098">
    <property type="entry name" value="zf-CCHC"/>
    <property type="match status" value="1"/>
</dbReference>
<dbReference type="SUPFAM" id="SSF57756">
    <property type="entry name" value="Retrovirus zinc finger-like domains"/>
    <property type="match status" value="1"/>
</dbReference>
<evidence type="ECO:0000256" key="2">
    <source>
        <dbReference type="SAM" id="MobiDB-lite"/>
    </source>
</evidence>
<dbReference type="AlphaFoldDB" id="A0AAD8SKX3"/>
<feature type="compositionally biased region" description="Basic and acidic residues" evidence="2">
    <location>
        <begin position="233"/>
        <end position="247"/>
    </location>
</feature>
<accession>A0AAD8SKX3</accession>